<dbReference type="PANTHER" id="PTHR34388">
    <property type="entry name" value="DNA POLYMERASE III SUBUNIT DELTA"/>
    <property type="match status" value="1"/>
</dbReference>
<name>A0A0P6X2D7_9CHLR</name>
<proteinExistence type="inferred from homology"/>
<comment type="similarity">
    <text evidence="7">Belongs to the DNA polymerase HolA subunit family.</text>
</comment>
<dbReference type="AlphaFoldDB" id="A0A0P6X2D7"/>
<dbReference type="InterPro" id="IPR005790">
    <property type="entry name" value="DNA_polIII_delta"/>
</dbReference>
<evidence type="ECO:0000256" key="1">
    <source>
        <dbReference type="ARBA" id="ARBA00012417"/>
    </source>
</evidence>
<dbReference type="GO" id="GO:0009360">
    <property type="term" value="C:DNA polymerase III complex"/>
    <property type="evidence" value="ECO:0007669"/>
    <property type="project" value="InterPro"/>
</dbReference>
<dbReference type="Gene3D" id="1.20.272.10">
    <property type="match status" value="1"/>
</dbReference>
<dbReference type="InterPro" id="IPR027417">
    <property type="entry name" value="P-loop_NTPase"/>
</dbReference>
<dbReference type="OrthoDB" id="9775929at2"/>
<evidence type="ECO:0000256" key="3">
    <source>
        <dbReference type="ARBA" id="ARBA00022679"/>
    </source>
</evidence>
<comment type="caution">
    <text evidence="11">The sequence shown here is derived from an EMBL/GenBank/DDBJ whole genome shotgun (WGS) entry which is preliminary data.</text>
</comment>
<reference evidence="11 12" key="1">
    <citation type="submission" date="2015-07" db="EMBL/GenBank/DDBJ databases">
        <title>Genome sequence of Leptolinea tardivitalis DSM 16556.</title>
        <authorList>
            <person name="Hemp J."/>
            <person name="Ward L.M."/>
            <person name="Pace L.A."/>
            <person name="Fischer W.W."/>
        </authorList>
    </citation>
    <scope>NUCLEOTIDE SEQUENCE [LARGE SCALE GENOMIC DNA]</scope>
    <source>
        <strain evidence="11 12">YMTK-2</strain>
    </source>
</reference>
<dbReference type="NCBIfam" id="TIGR01128">
    <property type="entry name" value="holA"/>
    <property type="match status" value="1"/>
</dbReference>
<organism evidence="11 12">
    <name type="scientific">Leptolinea tardivitalis</name>
    <dbReference type="NCBI Taxonomy" id="229920"/>
    <lineage>
        <taxon>Bacteria</taxon>
        <taxon>Bacillati</taxon>
        <taxon>Chloroflexota</taxon>
        <taxon>Anaerolineae</taxon>
        <taxon>Anaerolineales</taxon>
        <taxon>Anaerolineaceae</taxon>
        <taxon>Leptolinea</taxon>
    </lineage>
</organism>
<keyword evidence="6" id="KW-0239">DNA-directed DNA polymerase</keyword>
<keyword evidence="4" id="KW-0548">Nucleotidyltransferase</keyword>
<dbReference type="SUPFAM" id="SSF52540">
    <property type="entry name" value="P-loop containing nucleoside triphosphate hydrolases"/>
    <property type="match status" value="1"/>
</dbReference>
<evidence type="ECO:0000256" key="6">
    <source>
        <dbReference type="ARBA" id="ARBA00022932"/>
    </source>
</evidence>
<dbReference type="Pfam" id="PF06144">
    <property type="entry name" value="DNA_pol3_delta"/>
    <property type="match status" value="1"/>
</dbReference>
<feature type="domain" description="DNA polymerase III delta subunit-like C-terminal" evidence="10">
    <location>
        <begin position="219"/>
        <end position="337"/>
    </location>
</feature>
<dbReference type="Gene3D" id="1.10.8.60">
    <property type="match status" value="1"/>
</dbReference>
<dbReference type="STRING" id="229920.ADM99_00660"/>
<dbReference type="EC" id="2.7.7.7" evidence="1"/>
<protein>
    <recommendedName>
        <fullName evidence="2">DNA polymerase III subunit delta</fullName>
        <ecNumber evidence="1">2.7.7.7</ecNumber>
    </recommendedName>
</protein>
<sequence length="342" mass="38508">MADQTIFILHGDDPAGLTERLQALCSSLGDPTMADLNLTQLDGRVCTENDIRNAAMAIPFLADHRVVVVQNALAKVNTDNQRQRFLTMLEEVPSTTQLVLVITDESAWKRNPQGRWERSWKVLGSTHWLMKWVKDHTSQATEEGFHLPDQKEMPAWIIEEAKKQGGQFSPQASSMLAEFTGSDTQIARQEIAKLLTYVNFERPVTDEDVSQVSISLNQSSVFQFADDVVNGQRAQALYQLRQLLETDDPIMVFGSLVSHFRRLVLVKEAIQRGGNAESIARDFGLFGKSAEKTVQQCRRFSTEELKKAFLRLADLDFEIKNGITPADLALETFLLELKPTKI</sequence>
<evidence type="ECO:0000256" key="4">
    <source>
        <dbReference type="ARBA" id="ARBA00022695"/>
    </source>
</evidence>
<evidence type="ECO:0000259" key="10">
    <source>
        <dbReference type="Pfam" id="PF21694"/>
    </source>
</evidence>
<dbReference type="InterPro" id="IPR008921">
    <property type="entry name" value="DNA_pol3_clamp-load_cplx_C"/>
</dbReference>
<keyword evidence="3" id="KW-0808">Transferase</keyword>
<evidence type="ECO:0000313" key="12">
    <source>
        <dbReference type="Proteomes" id="UP000050430"/>
    </source>
</evidence>
<evidence type="ECO:0000313" key="11">
    <source>
        <dbReference type="EMBL" id="KPL75159.1"/>
    </source>
</evidence>
<evidence type="ECO:0000256" key="5">
    <source>
        <dbReference type="ARBA" id="ARBA00022705"/>
    </source>
</evidence>
<dbReference type="InterPro" id="IPR048466">
    <property type="entry name" value="DNA_pol3_delta-like_C"/>
</dbReference>
<keyword evidence="5" id="KW-0235">DNA replication</keyword>
<dbReference type="Pfam" id="PF21694">
    <property type="entry name" value="DNA_pol3_delta_C"/>
    <property type="match status" value="1"/>
</dbReference>
<dbReference type="InterPro" id="IPR010372">
    <property type="entry name" value="DNA_pol3_delta_N"/>
</dbReference>
<evidence type="ECO:0000259" key="9">
    <source>
        <dbReference type="Pfam" id="PF06144"/>
    </source>
</evidence>
<dbReference type="GO" id="GO:0003887">
    <property type="term" value="F:DNA-directed DNA polymerase activity"/>
    <property type="evidence" value="ECO:0007669"/>
    <property type="project" value="UniProtKB-KW"/>
</dbReference>
<feature type="domain" description="DNA polymerase III delta N-terminal" evidence="9">
    <location>
        <begin position="8"/>
        <end position="105"/>
    </location>
</feature>
<keyword evidence="12" id="KW-1185">Reference proteome</keyword>
<dbReference type="GO" id="GO:0006261">
    <property type="term" value="P:DNA-templated DNA replication"/>
    <property type="evidence" value="ECO:0007669"/>
    <property type="project" value="TreeGrafter"/>
</dbReference>
<gene>
    <name evidence="11" type="ORF">ADM99_00660</name>
</gene>
<dbReference type="Gene3D" id="3.40.50.300">
    <property type="entry name" value="P-loop containing nucleotide triphosphate hydrolases"/>
    <property type="match status" value="1"/>
</dbReference>
<dbReference type="SUPFAM" id="SSF48019">
    <property type="entry name" value="post-AAA+ oligomerization domain-like"/>
    <property type="match status" value="1"/>
</dbReference>
<dbReference type="RefSeq" id="WP_062420627.1">
    <property type="nucleotide sequence ID" value="NZ_BBYA01000003.1"/>
</dbReference>
<dbReference type="PANTHER" id="PTHR34388:SF1">
    <property type="entry name" value="DNA POLYMERASE III SUBUNIT DELTA"/>
    <property type="match status" value="1"/>
</dbReference>
<dbReference type="EMBL" id="LGCK01000001">
    <property type="protein sequence ID" value="KPL75159.1"/>
    <property type="molecule type" value="Genomic_DNA"/>
</dbReference>
<evidence type="ECO:0000256" key="7">
    <source>
        <dbReference type="ARBA" id="ARBA00034754"/>
    </source>
</evidence>
<evidence type="ECO:0000256" key="2">
    <source>
        <dbReference type="ARBA" id="ARBA00017703"/>
    </source>
</evidence>
<comment type="catalytic activity">
    <reaction evidence="8">
        <text>DNA(n) + a 2'-deoxyribonucleoside 5'-triphosphate = DNA(n+1) + diphosphate</text>
        <dbReference type="Rhea" id="RHEA:22508"/>
        <dbReference type="Rhea" id="RHEA-COMP:17339"/>
        <dbReference type="Rhea" id="RHEA-COMP:17340"/>
        <dbReference type="ChEBI" id="CHEBI:33019"/>
        <dbReference type="ChEBI" id="CHEBI:61560"/>
        <dbReference type="ChEBI" id="CHEBI:173112"/>
        <dbReference type="EC" id="2.7.7.7"/>
    </reaction>
</comment>
<dbReference type="Proteomes" id="UP000050430">
    <property type="component" value="Unassembled WGS sequence"/>
</dbReference>
<accession>A0A0P6X2D7</accession>
<dbReference type="GO" id="GO:0003677">
    <property type="term" value="F:DNA binding"/>
    <property type="evidence" value="ECO:0007669"/>
    <property type="project" value="InterPro"/>
</dbReference>
<evidence type="ECO:0000256" key="8">
    <source>
        <dbReference type="ARBA" id="ARBA00049244"/>
    </source>
</evidence>